<keyword evidence="3" id="KW-0238">DNA-binding</keyword>
<proteinExistence type="predicted"/>
<dbReference type="PANTHER" id="PTHR31221">
    <property type="entry name" value="WRKY TRANSCRIPTION FACTOR PROTEIN 1-RELATED"/>
    <property type="match status" value="1"/>
</dbReference>
<keyword evidence="5" id="KW-0539">Nucleus</keyword>
<accession>A0A0Q3N4Y6</accession>
<dbReference type="PROSITE" id="PS50811">
    <property type="entry name" value="WRKY"/>
    <property type="match status" value="1"/>
</dbReference>
<evidence type="ECO:0000256" key="6">
    <source>
        <dbReference type="SAM" id="MobiDB-lite"/>
    </source>
</evidence>
<evidence type="ECO:0000259" key="7">
    <source>
        <dbReference type="PROSITE" id="PS50811"/>
    </source>
</evidence>
<dbReference type="GeneID" id="100839602"/>
<sequence>MEEYWQDDFGFGQELMMRELLDEAATAAPSPVDAGAAAGYSSYSSKDDEEEEEEYCRSAARRRPEQQSSMVNKLISAVYSGPTLSDIESALSFSGAGAADPLADGRKYSSTPVVFSPEKMMSKMENKYTMKIKTCGNGLADDGYKWRKYGQKSIKNSPNPRSYYRCTNPRCNAKKQVERSTEEPDTLLVTYEGLHLHYTYSHFLQAHHHPAQPQPQAQAQAQTAAGSKKPKLHSAADITPATAATTTSPPPSMASAATVPATAAAAADGENVDGRFMRWPAAVVPNSDDSSYNFFDGSGDIVGDAEEDHQGRMTSIINGGSGLLEDMVPLLVRRPSSGNDDSAATTTTTTNSSSTSTLGSPAGAGAWAAPSPSTSSSVSWNPASPYIDMAILSNIF</sequence>
<dbReference type="ExpressionAtlas" id="A0A0Q3N4Y6">
    <property type="expression patterns" value="baseline"/>
</dbReference>
<feature type="region of interest" description="Disordered" evidence="6">
    <location>
        <begin position="31"/>
        <end position="67"/>
    </location>
</feature>
<evidence type="ECO:0000256" key="2">
    <source>
        <dbReference type="ARBA" id="ARBA00023015"/>
    </source>
</evidence>
<dbReference type="GO" id="GO:0003700">
    <property type="term" value="F:DNA-binding transcription factor activity"/>
    <property type="evidence" value="ECO:0000318"/>
    <property type="project" value="GO_Central"/>
</dbReference>
<dbReference type="InterPro" id="IPR003657">
    <property type="entry name" value="WRKY_dom"/>
</dbReference>
<gene>
    <name evidence="9" type="primary">LOC100839602</name>
    <name evidence="8" type="ORF">BRADI_2g62131v3</name>
</gene>
<feature type="region of interest" description="Disordered" evidence="6">
    <location>
        <begin position="207"/>
        <end position="235"/>
    </location>
</feature>
<dbReference type="STRING" id="15368.A0A0Q3N4Y6"/>
<dbReference type="OrthoDB" id="652816at2759"/>
<dbReference type="Proteomes" id="UP000008810">
    <property type="component" value="Chromosome 2"/>
</dbReference>
<dbReference type="InterPro" id="IPR044810">
    <property type="entry name" value="WRKY_plant"/>
</dbReference>
<feature type="domain" description="WRKY" evidence="7">
    <location>
        <begin position="135"/>
        <end position="200"/>
    </location>
</feature>
<evidence type="ECO:0000256" key="1">
    <source>
        <dbReference type="ARBA" id="ARBA00004123"/>
    </source>
</evidence>
<dbReference type="EMBL" id="CM000881">
    <property type="protein sequence ID" value="KQK11758.1"/>
    <property type="molecule type" value="Genomic_DNA"/>
</dbReference>
<evidence type="ECO:0000256" key="3">
    <source>
        <dbReference type="ARBA" id="ARBA00023125"/>
    </source>
</evidence>
<reference evidence="9" key="3">
    <citation type="submission" date="2018-08" db="UniProtKB">
        <authorList>
            <consortium name="EnsemblPlants"/>
        </authorList>
    </citation>
    <scope>IDENTIFICATION</scope>
    <source>
        <strain evidence="9">cv. Bd21</strain>
    </source>
</reference>
<evidence type="ECO:0000313" key="8">
    <source>
        <dbReference type="EMBL" id="KQK11758.1"/>
    </source>
</evidence>
<feature type="region of interest" description="Disordered" evidence="6">
    <location>
        <begin position="333"/>
        <end position="380"/>
    </location>
</feature>
<feature type="compositionally biased region" description="Low complexity" evidence="6">
    <location>
        <begin position="31"/>
        <end position="44"/>
    </location>
</feature>
<evidence type="ECO:0000256" key="5">
    <source>
        <dbReference type="ARBA" id="ARBA00023242"/>
    </source>
</evidence>
<feature type="compositionally biased region" description="Low complexity" evidence="6">
    <location>
        <begin position="214"/>
        <end position="225"/>
    </location>
</feature>
<dbReference type="Gramene" id="KQK11758">
    <property type="protein sequence ID" value="KQK11758"/>
    <property type="gene ID" value="BRADI_2g62131v3"/>
</dbReference>
<dbReference type="PANTHER" id="PTHR31221:SF42">
    <property type="entry name" value="WRKY TRANSCRIPTION FACTOR 49-RELATED"/>
    <property type="match status" value="1"/>
</dbReference>
<dbReference type="GO" id="GO:0000976">
    <property type="term" value="F:transcription cis-regulatory region binding"/>
    <property type="evidence" value="ECO:0000318"/>
    <property type="project" value="GO_Central"/>
</dbReference>
<dbReference type="RefSeq" id="XP_014754265.1">
    <property type="nucleotide sequence ID" value="XM_014898779.2"/>
</dbReference>
<dbReference type="EnsemblPlants" id="KQK11758">
    <property type="protein sequence ID" value="KQK11758"/>
    <property type="gene ID" value="BRADI_2g62131v3"/>
</dbReference>
<evidence type="ECO:0000256" key="4">
    <source>
        <dbReference type="ARBA" id="ARBA00023163"/>
    </source>
</evidence>
<dbReference type="GO" id="GO:0006355">
    <property type="term" value="P:regulation of DNA-templated transcription"/>
    <property type="evidence" value="ECO:0000318"/>
    <property type="project" value="GO_Central"/>
</dbReference>
<evidence type="ECO:0000313" key="9">
    <source>
        <dbReference type="EnsemblPlants" id="KQK11758"/>
    </source>
</evidence>
<reference evidence="8" key="2">
    <citation type="submission" date="2017-06" db="EMBL/GenBank/DDBJ databases">
        <title>WGS assembly of Brachypodium distachyon.</title>
        <authorList>
            <consortium name="The International Brachypodium Initiative"/>
            <person name="Lucas S."/>
            <person name="Harmon-Smith M."/>
            <person name="Lail K."/>
            <person name="Tice H."/>
            <person name="Grimwood J."/>
            <person name="Bruce D."/>
            <person name="Barry K."/>
            <person name="Shu S."/>
            <person name="Lindquist E."/>
            <person name="Wang M."/>
            <person name="Pitluck S."/>
            <person name="Vogel J.P."/>
            <person name="Garvin D.F."/>
            <person name="Mockler T.C."/>
            <person name="Schmutz J."/>
            <person name="Rokhsar D."/>
            <person name="Bevan M.W."/>
        </authorList>
    </citation>
    <scope>NUCLEOTIDE SEQUENCE</scope>
    <source>
        <strain evidence="8">Bd21</strain>
    </source>
</reference>
<keyword evidence="10" id="KW-1185">Reference proteome</keyword>
<organism evidence="8">
    <name type="scientific">Brachypodium distachyon</name>
    <name type="common">Purple false brome</name>
    <name type="synonym">Trachynia distachya</name>
    <dbReference type="NCBI Taxonomy" id="15368"/>
    <lineage>
        <taxon>Eukaryota</taxon>
        <taxon>Viridiplantae</taxon>
        <taxon>Streptophyta</taxon>
        <taxon>Embryophyta</taxon>
        <taxon>Tracheophyta</taxon>
        <taxon>Spermatophyta</taxon>
        <taxon>Magnoliopsida</taxon>
        <taxon>Liliopsida</taxon>
        <taxon>Poales</taxon>
        <taxon>Poaceae</taxon>
        <taxon>BOP clade</taxon>
        <taxon>Pooideae</taxon>
        <taxon>Stipodae</taxon>
        <taxon>Brachypodieae</taxon>
        <taxon>Brachypodium</taxon>
    </lineage>
</organism>
<dbReference type="Pfam" id="PF03106">
    <property type="entry name" value="WRKY"/>
    <property type="match status" value="1"/>
</dbReference>
<comment type="subcellular location">
    <subcellularLocation>
        <location evidence="1">Nucleus</location>
    </subcellularLocation>
</comment>
<dbReference type="SUPFAM" id="SSF118290">
    <property type="entry name" value="WRKY DNA-binding domain"/>
    <property type="match status" value="1"/>
</dbReference>
<dbReference type="InterPro" id="IPR036576">
    <property type="entry name" value="WRKY_dom_sf"/>
</dbReference>
<name>A0A0Q3N4Y6_BRADI</name>
<keyword evidence="2" id="KW-0805">Transcription regulation</keyword>
<feature type="compositionally biased region" description="Low complexity" evidence="6">
    <location>
        <begin position="336"/>
        <end position="380"/>
    </location>
</feature>
<keyword evidence="4" id="KW-0804">Transcription</keyword>
<dbReference type="Gene3D" id="2.20.25.80">
    <property type="entry name" value="WRKY domain"/>
    <property type="match status" value="1"/>
</dbReference>
<evidence type="ECO:0000313" key="10">
    <source>
        <dbReference type="Proteomes" id="UP000008810"/>
    </source>
</evidence>
<dbReference type="AlphaFoldDB" id="A0A0Q3N4Y6"/>
<protein>
    <recommendedName>
        <fullName evidence="7">WRKY domain-containing protein</fullName>
    </recommendedName>
</protein>
<dbReference type="SMR" id="A0A0Q3N4Y6"/>
<reference evidence="8 9" key="1">
    <citation type="journal article" date="2010" name="Nature">
        <title>Genome sequencing and analysis of the model grass Brachypodium distachyon.</title>
        <authorList>
            <consortium name="International Brachypodium Initiative"/>
        </authorList>
    </citation>
    <scope>NUCLEOTIDE SEQUENCE [LARGE SCALE GENOMIC DNA]</scope>
    <source>
        <strain evidence="8 9">Bd21</strain>
    </source>
</reference>
<dbReference type="SMART" id="SM00774">
    <property type="entry name" value="WRKY"/>
    <property type="match status" value="1"/>
</dbReference>
<dbReference type="GO" id="GO:0005634">
    <property type="term" value="C:nucleus"/>
    <property type="evidence" value="ECO:0000318"/>
    <property type="project" value="GO_Central"/>
</dbReference>
<dbReference type="KEGG" id="bdi:100839602"/>